<dbReference type="Proteomes" id="UP001501682">
    <property type="component" value="Unassembled WGS sequence"/>
</dbReference>
<dbReference type="EMBL" id="BAABCB010000015">
    <property type="protein sequence ID" value="GAA4242671.1"/>
    <property type="molecule type" value="Genomic_DNA"/>
</dbReference>
<comment type="caution">
    <text evidence="2">The sequence shown here is derived from an EMBL/GenBank/DDBJ whole genome shotgun (WGS) entry which is preliminary data.</text>
</comment>
<organism evidence="2 3">
    <name type="scientific">Winogradskyella damuponensis</name>
    <dbReference type="NCBI Taxonomy" id="943939"/>
    <lineage>
        <taxon>Bacteria</taxon>
        <taxon>Pseudomonadati</taxon>
        <taxon>Bacteroidota</taxon>
        <taxon>Flavobacteriia</taxon>
        <taxon>Flavobacteriales</taxon>
        <taxon>Flavobacteriaceae</taxon>
        <taxon>Winogradskyella</taxon>
    </lineage>
</organism>
<gene>
    <name evidence="2" type="ORF">GCM10022292_13930</name>
</gene>
<sequence>MKFIPTTKDSIALTAVTILTLSLFVSGLLNVLDYLIVKTVLLIGFVLLFIFALGYALKNETKKNHPEDKPQDDSY</sequence>
<keyword evidence="1" id="KW-1133">Transmembrane helix</keyword>
<feature type="transmembrane region" description="Helical" evidence="1">
    <location>
        <begin position="12"/>
        <end position="29"/>
    </location>
</feature>
<evidence type="ECO:0000256" key="1">
    <source>
        <dbReference type="SAM" id="Phobius"/>
    </source>
</evidence>
<accession>A0ABP8CRV1</accession>
<evidence type="ECO:0000313" key="2">
    <source>
        <dbReference type="EMBL" id="GAA4242671.1"/>
    </source>
</evidence>
<evidence type="ECO:0000313" key="3">
    <source>
        <dbReference type="Proteomes" id="UP001501682"/>
    </source>
</evidence>
<keyword evidence="3" id="KW-1185">Reference proteome</keyword>
<proteinExistence type="predicted"/>
<dbReference type="RefSeq" id="WP_334467345.1">
    <property type="nucleotide sequence ID" value="NZ_BAABCB010000015.1"/>
</dbReference>
<protein>
    <submittedName>
        <fullName evidence="2">Uncharacterized protein</fullName>
    </submittedName>
</protein>
<reference evidence="3" key="1">
    <citation type="journal article" date="2019" name="Int. J. Syst. Evol. Microbiol.">
        <title>The Global Catalogue of Microorganisms (GCM) 10K type strain sequencing project: providing services to taxonomists for standard genome sequencing and annotation.</title>
        <authorList>
            <consortium name="The Broad Institute Genomics Platform"/>
            <consortium name="The Broad Institute Genome Sequencing Center for Infectious Disease"/>
            <person name="Wu L."/>
            <person name="Ma J."/>
        </authorList>
    </citation>
    <scope>NUCLEOTIDE SEQUENCE [LARGE SCALE GENOMIC DNA]</scope>
    <source>
        <strain evidence="3">JCM 17633</strain>
    </source>
</reference>
<keyword evidence="1" id="KW-0812">Transmembrane</keyword>
<keyword evidence="1" id="KW-0472">Membrane</keyword>
<name>A0ABP8CRV1_9FLAO</name>
<feature type="transmembrane region" description="Helical" evidence="1">
    <location>
        <begin position="35"/>
        <end position="57"/>
    </location>
</feature>